<dbReference type="EMBL" id="VJMJ01000119">
    <property type="protein sequence ID" value="KAF0733914.1"/>
    <property type="molecule type" value="Genomic_DNA"/>
</dbReference>
<evidence type="ECO:0000313" key="1">
    <source>
        <dbReference type="EMBL" id="KAF0733914.1"/>
    </source>
</evidence>
<name>A0A6G0X2A9_9STRA</name>
<comment type="caution">
    <text evidence="1">The sequence shown here is derived from an EMBL/GenBank/DDBJ whole genome shotgun (WGS) entry which is preliminary data.</text>
</comment>
<dbReference type="AlphaFoldDB" id="A0A6G0X2A9"/>
<keyword evidence="2" id="KW-1185">Reference proteome</keyword>
<sequence>MGIKTLAAQRSLAKRFSLQYLESGTAASPFRVGSNVLMRSIESRGNSANNRLQNQFSLSYLSPRKSNPFNVASSKLL</sequence>
<protein>
    <submittedName>
        <fullName evidence="1">Uncharacterized protein</fullName>
    </submittedName>
</protein>
<dbReference type="Proteomes" id="UP000481153">
    <property type="component" value="Unassembled WGS sequence"/>
</dbReference>
<organism evidence="1 2">
    <name type="scientific">Aphanomyces euteiches</name>
    <dbReference type="NCBI Taxonomy" id="100861"/>
    <lineage>
        <taxon>Eukaryota</taxon>
        <taxon>Sar</taxon>
        <taxon>Stramenopiles</taxon>
        <taxon>Oomycota</taxon>
        <taxon>Saprolegniomycetes</taxon>
        <taxon>Saprolegniales</taxon>
        <taxon>Verrucalvaceae</taxon>
        <taxon>Aphanomyces</taxon>
    </lineage>
</organism>
<evidence type="ECO:0000313" key="2">
    <source>
        <dbReference type="Proteomes" id="UP000481153"/>
    </source>
</evidence>
<proteinExistence type="predicted"/>
<accession>A0A6G0X2A9</accession>
<gene>
    <name evidence="1" type="ORF">Ae201684_009471</name>
</gene>
<reference evidence="1 2" key="1">
    <citation type="submission" date="2019-07" db="EMBL/GenBank/DDBJ databases">
        <title>Genomics analysis of Aphanomyces spp. identifies a new class of oomycete effector associated with host adaptation.</title>
        <authorList>
            <person name="Gaulin E."/>
        </authorList>
    </citation>
    <scope>NUCLEOTIDE SEQUENCE [LARGE SCALE GENOMIC DNA]</scope>
    <source>
        <strain evidence="1 2">ATCC 201684</strain>
    </source>
</reference>